<keyword evidence="3" id="KW-1185">Reference proteome</keyword>
<organism evidence="2 3">
    <name type="scientific">Rubroshorea leprosula</name>
    <dbReference type="NCBI Taxonomy" id="152421"/>
    <lineage>
        <taxon>Eukaryota</taxon>
        <taxon>Viridiplantae</taxon>
        <taxon>Streptophyta</taxon>
        <taxon>Embryophyta</taxon>
        <taxon>Tracheophyta</taxon>
        <taxon>Spermatophyta</taxon>
        <taxon>Magnoliopsida</taxon>
        <taxon>eudicotyledons</taxon>
        <taxon>Gunneridae</taxon>
        <taxon>Pentapetalae</taxon>
        <taxon>rosids</taxon>
        <taxon>malvids</taxon>
        <taxon>Malvales</taxon>
        <taxon>Dipterocarpaceae</taxon>
        <taxon>Rubroshorea</taxon>
    </lineage>
</organism>
<evidence type="ECO:0000313" key="2">
    <source>
        <dbReference type="EMBL" id="GKV27723.1"/>
    </source>
</evidence>
<sequence>MVNLANKNSLLLHMDAPRFGNNGETSGFSSSRMNFGERLEQDMV</sequence>
<dbReference type="Proteomes" id="UP001054252">
    <property type="component" value="Unassembled WGS sequence"/>
</dbReference>
<reference evidence="2 3" key="1">
    <citation type="journal article" date="2021" name="Commun. Biol.">
        <title>The genome of Shorea leprosula (Dipterocarpaceae) highlights the ecological relevance of drought in aseasonal tropical rainforests.</title>
        <authorList>
            <person name="Ng K.K.S."/>
            <person name="Kobayashi M.J."/>
            <person name="Fawcett J.A."/>
            <person name="Hatakeyama M."/>
            <person name="Paape T."/>
            <person name="Ng C.H."/>
            <person name="Ang C.C."/>
            <person name="Tnah L.H."/>
            <person name="Lee C.T."/>
            <person name="Nishiyama T."/>
            <person name="Sese J."/>
            <person name="O'Brien M.J."/>
            <person name="Copetti D."/>
            <person name="Mohd Noor M.I."/>
            <person name="Ong R.C."/>
            <person name="Putra M."/>
            <person name="Sireger I.Z."/>
            <person name="Indrioko S."/>
            <person name="Kosugi Y."/>
            <person name="Izuno A."/>
            <person name="Isagi Y."/>
            <person name="Lee S.L."/>
            <person name="Shimizu K.K."/>
        </authorList>
    </citation>
    <scope>NUCLEOTIDE SEQUENCE [LARGE SCALE GENOMIC DNA]</scope>
    <source>
        <strain evidence="2">214</strain>
    </source>
</reference>
<protein>
    <submittedName>
        <fullName evidence="2">Uncharacterized protein</fullName>
    </submittedName>
</protein>
<accession>A0AAV5KT15</accession>
<evidence type="ECO:0000313" key="3">
    <source>
        <dbReference type="Proteomes" id="UP001054252"/>
    </source>
</evidence>
<proteinExistence type="predicted"/>
<dbReference type="EMBL" id="BPVZ01000076">
    <property type="protein sequence ID" value="GKV27723.1"/>
    <property type="molecule type" value="Genomic_DNA"/>
</dbReference>
<evidence type="ECO:0000256" key="1">
    <source>
        <dbReference type="SAM" id="MobiDB-lite"/>
    </source>
</evidence>
<name>A0AAV5KT15_9ROSI</name>
<gene>
    <name evidence="2" type="ORF">SLEP1_g36859</name>
</gene>
<feature type="region of interest" description="Disordered" evidence="1">
    <location>
        <begin position="20"/>
        <end position="44"/>
    </location>
</feature>
<feature type="compositionally biased region" description="Basic and acidic residues" evidence="1">
    <location>
        <begin position="35"/>
        <end position="44"/>
    </location>
</feature>
<feature type="compositionally biased region" description="Polar residues" evidence="1">
    <location>
        <begin position="22"/>
        <end position="33"/>
    </location>
</feature>
<dbReference type="AlphaFoldDB" id="A0AAV5KT15"/>
<comment type="caution">
    <text evidence="2">The sequence shown here is derived from an EMBL/GenBank/DDBJ whole genome shotgun (WGS) entry which is preliminary data.</text>
</comment>